<keyword evidence="6" id="KW-0804">Transcription</keyword>
<dbReference type="GO" id="GO:0003700">
    <property type="term" value="F:DNA-binding transcription factor activity"/>
    <property type="evidence" value="ECO:0007669"/>
    <property type="project" value="InterPro"/>
</dbReference>
<dbReference type="Pfam" id="PF00155">
    <property type="entry name" value="Aminotran_1_2"/>
    <property type="match status" value="1"/>
</dbReference>
<dbReference type="PRINTS" id="PR00035">
    <property type="entry name" value="HTHGNTR"/>
</dbReference>
<keyword evidence="8" id="KW-0808">Transferase</keyword>
<keyword evidence="4" id="KW-0805">Transcription regulation</keyword>
<dbReference type="SUPFAM" id="SSF46785">
    <property type="entry name" value="Winged helix' DNA-binding domain"/>
    <property type="match status" value="1"/>
</dbReference>
<organism evidence="8 9">
    <name type="scientific">Granulicatella adiacens ATCC 49175</name>
    <dbReference type="NCBI Taxonomy" id="638301"/>
    <lineage>
        <taxon>Bacteria</taxon>
        <taxon>Bacillati</taxon>
        <taxon>Bacillota</taxon>
        <taxon>Bacilli</taxon>
        <taxon>Lactobacillales</taxon>
        <taxon>Carnobacteriaceae</taxon>
        <taxon>Granulicatella</taxon>
    </lineage>
</organism>
<dbReference type="SMART" id="SM00345">
    <property type="entry name" value="HTH_GNTR"/>
    <property type="match status" value="1"/>
</dbReference>
<evidence type="ECO:0000313" key="8">
    <source>
        <dbReference type="EMBL" id="EEW37221.1"/>
    </source>
</evidence>
<dbReference type="Pfam" id="PF00392">
    <property type="entry name" value="GntR"/>
    <property type="match status" value="1"/>
</dbReference>
<evidence type="ECO:0000256" key="6">
    <source>
        <dbReference type="ARBA" id="ARBA00023163"/>
    </source>
</evidence>
<keyword evidence="9" id="KW-1185">Reference proteome</keyword>
<dbReference type="Proteomes" id="UP000005926">
    <property type="component" value="Unassembled WGS sequence"/>
</dbReference>
<keyword evidence="5" id="KW-0238">DNA-binding</keyword>
<dbReference type="PROSITE" id="PS50949">
    <property type="entry name" value="HTH_GNTR"/>
    <property type="match status" value="1"/>
</dbReference>
<dbReference type="Gene3D" id="1.10.10.10">
    <property type="entry name" value="Winged helix-like DNA-binding domain superfamily/Winged helix DNA-binding domain"/>
    <property type="match status" value="1"/>
</dbReference>
<dbReference type="STRING" id="638301.HMPREF0444_1008"/>
<dbReference type="InterPro" id="IPR036388">
    <property type="entry name" value="WH-like_DNA-bd_sf"/>
</dbReference>
<evidence type="ECO:0000256" key="2">
    <source>
        <dbReference type="ARBA" id="ARBA00022576"/>
    </source>
</evidence>
<dbReference type="CDD" id="cd07377">
    <property type="entry name" value="WHTH_GntR"/>
    <property type="match status" value="1"/>
</dbReference>
<dbReference type="GO" id="GO:0008483">
    <property type="term" value="F:transaminase activity"/>
    <property type="evidence" value="ECO:0007669"/>
    <property type="project" value="UniProtKB-KW"/>
</dbReference>
<feature type="domain" description="HTH gntR-type" evidence="7">
    <location>
        <begin position="1"/>
        <end position="69"/>
    </location>
</feature>
<dbReference type="PANTHER" id="PTHR46577">
    <property type="entry name" value="HTH-TYPE TRANSCRIPTIONAL REGULATORY PROTEIN GABR"/>
    <property type="match status" value="1"/>
</dbReference>
<reference evidence="8 9" key="1">
    <citation type="submission" date="2009-08" db="EMBL/GenBank/DDBJ databases">
        <authorList>
            <person name="Muzny D."/>
            <person name="Qin X."/>
            <person name="Deng J."/>
            <person name="Jiang H."/>
            <person name="Liu Y."/>
            <person name="Qu J."/>
            <person name="Song X.-Z."/>
            <person name="Zhang L."/>
            <person name="Thornton R."/>
            <person name="Coyle M."/>
            <person name="Francisco L."/>
            <person name="Jackson L."/>
            <person name="Javaid M."/>
            <person name="Korchina V."/>
            <person name="Kovar C."/>
            <person name="Mata R."/>
            <person name="Mathew T."/>
            <person name="Ngo R."/>
            <person name="Nguyen L."/>
            <person name="Nguyen N."/>
            <person name="Okwuonu G."/>
            <person name="Ongeri F."/>
            <person name="Pham C."/>
            <person name="Simmons D."/>
            <person name="Wilczek-Boney K."/>
            <person name="Hale W."/>
            <person name="Jakkamsetti A."/>
            <person name="Pham P."/>
            <person name="Ruth R."/>
            <person name="San Lucas F."/>
            <person name="Warren J."/>
            <person name="Zhang J."/>
            <person name="Zhao Z."/>
            <person name="Zhou C."/>
            <person name="Zhu D."/>
            <person name="Lee S."/>
            <person name="Bess C."/>
            <person name="Blankenburg K."/>
            <person name="Forbes L."/>
            <person name="Fu Q."/>
            <person name="Gubbala S."/>
            <person name="Hirani K."/>
            <person name="Jayaseelan J.C."/>
            <person name="Lara F."/>
            <person name="Munidasa M."/>
            <person name="Palculict T."/>
            <person name="Patil S."/>
            <person name="Pu L.-L."/>
            <person name="Saada N."/>
            <person name="Tang L."/>
            <person name="Weissenberger G."/>
            <person name="Zhu Y."/>
            <person name="Hemphill L."/>
            <person name="Shang Y."/>
            <person name="Youmans B."/>
            <person name="Ayvaz T."/>
            <person name="Ross M."/>
            <person name="Santibanez J."/>
            <person name="Aqrawi P."/>
            <person name="Gross S."/>
            <person name="Joshi V."/>
            <person name="Fowler G."/>
            <person name="Nazareth L."/>
            <person name="Reid J."/>
            <person name="Worley K."/>
            <person name="Petrosino J."/>
            <person name="Highlander S."/>
            <person name="Gibbs R."/>
        </authorList>
    </citation>
    <scope>NUCLEOTIDE SEQUENCE [LARGE SCALE GENOMIC DNA]</scope>
    <source>
        <strain evidence="8 9">ATCC 49175</strain>
    </source>
</reference>
<evidence type="ECO:0000313" key="9">
    <source>
        <dbReference type="Proteomes" id="UP000005926"/>
    </source>
</evidence>
<dbReference type="InterPro" id="IPR004839">
    <property type="entry name" value="Aminotransferase_I/II_large"/>
</dbReference>
<protein>
    <submittedName>
        <fullName evidence="8">Transcriptional regulator, GntR family</fullName>
        <ecNumber evidence="8">2.6.1.-</ecNumber>
    </submittedName>
</protein>
<gene>
    <name evidence="8" type="ORF">HMPREF0444_1008</name>
</gene>
<dbReference type="RefSeq" id="WP_005607097.1">
    <property type="nucleotide sequence ID" value="NZ_CP102283.1"/>
</dbReference>
<dbReference type="HOGENOM" id="CLU_017584_0_0_9"/>
<dbReference type="GO" id="GO:0003677">
    <property type="term" value="F:DNA binding"/>
    <property type="evidence" value="ECO:0007669"/>
    <property type="project" value="UniProtKB-KW"/>
</dbReference>
<name>C8NGG3_9LACT</name>
<dbReference type="AlphaFoldDB" id="C8NGG3"/>
<dbReference type="InterPro" id="IPR000524">
    <property type="entry name" value="Tscrpt_reg_HTH_GntR"/>
</dbReference>
<accession>C8NGG3</accession>
<keyword evidence="2 8" id="KW-0032">Aminotransferase</keyword>
<evidence type="ECO:0000256" key="4">
    <source>
        <dbReference type="ARBA" id="ARBA00023015"/>
    </source>
</evidence>
<dbReference type="SUPFAM" id="SSF53383">
    <property type="entry name" value="PLP-dependent transferases"/>
    <property type="match status" value="1"/>
</dbReference>
<dbReference type="PANTHER" id="PTHR46577:SF1">
    <property type="entry name" value="HTH-TYPE TRANSCRIPTIONAL REGULATORY PROTEIN GABR"/>
    <property type="match status" value="1"/>
</dbReference>
<keyword evidence="3" id="KW-0663">Pyridoxal phosphate</keyword>
<dbReference type="eggNOG" id="COG1167">
    <property type="taxonomic scope" value="Bacteria"/>
</dbReference>
<dbReference type="InterPro" id="IPR051446">
    <property type="entry name" value="HTH_trans_reg/aminotransferase"/>
</dbReference>
<dbReference type="InterPro" id="IPR036390">
    <property type="entry name" value="WH_DNA-bd_sf"/>
</dbReference>
<dbReference type="EMBL" id="ACKZ01000019">
    <property type="protein sequence ID" value="EEW37221.1"/>
    <property type="molecule type" value="Genomic_DNA"/>
</dbReference>
<dbReference type="Gene3D" id="3.40.640.10">
    <property type="entry name" value="Type I PLP-dependent aspartate aminotransferase-like (Major domain)"/>
    <property type="match status" value="1"/>
</dbReference>
<evidence type="ECO:0000256" key="3">
    <source>
        <dbReference type="ARBA" id="ARBA00022898"/>
    </source>
</evidence>
<evidence type="ECO:0000256" key="5">
    <source>
        <dbReference type="ARBA" id="ARBA00023125"/>
    </source>
</evidence>
<dbReference type="InterPro" id="IPR015424">
    <property type="entry name" value="PyrdxlP-dep_Trfase"/>
</dbReference>
<comment type="similarity">
    <text evidence="1">In the C-terminal section; belongs to the class-I pyridoxal-phosphate-dependent aminotransferase family.</text>
</comment>
<comment type="caution">
    <text evidence="8">The sequence shown here is derived from an EMBL/GenBank/DDBJ whole genome shotgun (WGS) entry which is preliminary data.</text>
</comment>
<sequence length="407" mass="47203">MYQYQQLAQLLKEEILIGNLQKGDKLPSIRELVSRYGVNKDTVQRALRSLKDESFIYAVEKSGYYVLKNSEPKPLKEFEEDYSQLPIEDLRICFNQSLASAHDLKLTKKEQASGMDELIHALMPILEEYGVYAAKEQLVITTGTQQALYILLQMIQGKKVLLEQPTYARMNELVKHLNIPYETIERQMDGEIDLDRLEKLFASGEFSLFYTISRFHNPLGGSYSEGTKKKIVELARRYSVYIIEDDYMADFVEGNATPLHYYDMDGRVIYVKSFSSILFSALKIGIVVLPKELVEAFSMRKQWMDYDSNVMMQKTFTLFIENGMFAKHRKEMVEKYIEKSKRAKKWLLTSGVSEGILHGTQWVFKKTPMMDEKLQAMNLKAKVLDDYFISKNAPALERLDLAKIREI</sequence>
<dbReference type="CDD" id="cd00609">
    <property type="entry name" value="AAT_like"/>
    <property type="match status" value="1"/>
</dbReference>
<dbReference type="GO" id="GO:0030170">
    <property type="term" value="F:pyridoxal phosphate binding"/>
    <property type="evidence" value="ECO:0007669"/>
    <property type="project" value="InterPro"/>
</dbReference>
<dbReference type="GeneID" id="78411763"/>
<evidence type="ECO:0000259" key="7">
    <source>
        <dbReference type="PROSITE" id="PS50949"/>
    </source>
</evidence>
<proteinExistence type="inferred from homology"/>
<dbReference type="InterPro" id="IPR015421">
    <property type="entry name" value="PyrdxlP-dep_Trfase_major"/>
</dbReference>
<evidence type="ECO:0000256" key="1">
    <source>
        <dbReference type="ARBA" id="ARBA00005384"/>
    </source>
</evidence>
<dbReference type="EC" id="2.6.1.-" evidence="8"/>